<feature type="domain" description="Phosphoribosyltransferase" evidence="3">
    <location>
        <begin position="20"/>
        <end position="163"/>
    </location>
</feature>
<organism evidence="4 5">
    <name type="scientific">Candidatus Methylopumilus universalis</name>
    <dbReference type="NCBI Taxonomy" id="2588536"/>
    <lineage>
        <taxon>Bacteria</taxon>
        <taxon>Pseudomonadati</taxon>
        <taxon>Pseudomonadota</taxon>
        <taxon>Betaproteobacteria</taxon>
        <taxon>Nitrosomonadales</taxon>
        <taxon>Methylophilaceae</taxon>
        <taxon>Candidatus Methylopumilus</taxon>
    </lineage>
</organism>
<dbReference type="KEGG" id="muv:FIT94_03265"/>
<keyword evidence="4" id="KW-0808">Transferase</keyword>
<dbReference type="GO" id="GO:0005829">
    <property type="term" value="C:cytosol"/>
    <property type="evidence" value="ECO:0007669"/>
    <property type="project" value="TreeGrafter"/>
</dbReference>
<evidence type="ECO:0000256" key="2">
    <source>
        <dbReference type="ARBA" id="ARBA00049402"/>
    </source>
</evidence>
<dbReference type="GO" id="GO:0006178">
    <property type="term" value="P:guanine salvage"/>
    <property type="evidence" value="ECO:0007669"/>
    <property type="project" value="TreeGrafter"/>
</dbReference>
<dbReference type="SUPFAM" id="SSF53271">
    <property type="entry name" value="PRTase-like"/>
    <property type="match status" value="1"/>
</dbReference>
<dbReference type="InterPro" id="IPR050408">
    <property type="entry name" value="HGPRT"/>
</dbReference>
<dbReference type="PANTHER" id="PTHR43340">
    <property type="entry name" value="HYPOXANTHINE-GUANINE PHOSPHORIBOSYLTRANSFERASE"/>
    <property type="match status" value="1"/>
</dbReference>
<evidence type="ECO:0000313" key="4">
    <source>
        <dbReference type="EMBL" id="QDC41095.1"/>
    </source>
</evidence>
<dbReference type="EC" id="2.4.2.8" evidence="4"/>
<dbReference type="AlphaFoldDB" id="A0AAX1EZB1"/>
<dbReference type="InterPro" id="IPR000836">
    <property type="entry name" value="PRTase_dom"/>
</dbReference>
<accession>A0AAX1EZB1</accession>
<comment type="catalytic activity">
    <reaction evidence="1">
        <text>GMP + diphosphate = guanine + 5-phospho-alpha-D-ribose 1-diphosphate</text>
        <dbReference type="Rhea" id="RHEA:25424"/>
        <dbReference type="ChEBI" id="CHEBI:16235"/>
        <dbReference type="ChEBI" id="CHEBI:33019"/>
        <dbReference type="ChEBI" id="CHEBI:58017"/>
        <dbReference type="ChEBI" id="CHEBI:58115"/>
        <dbReference type="EC" id="2.4.2.8"/>
    </reaction>
    <physiologicalReaction direction="right-to-left" evidence="1">
        <dbReference type="Rhea" id="RHEA:25426"/>
    </physiologicalReaction>
</comment>
<dbReference type="GO" id="GO:0046100">
    <property type="term" value="P:hypoxanthine metabolic process"/>
    <property type="evidence" value="ECO:0007669"/>
    <property type="project" value="TreeGrafter"/>
</dbReference>
<dbReference type="PANTHER" id="PTHR43340:SF1">
    <property type="entry name" value="HYPOXANTHINE PHOSPHORIBOSYLTRANSFERASE"/>
    <property type="match status" value="1"/>
</dbReference>
<gene>
    <name evidence="4" type="ORF">FIT94_03265</name>
</gene>
<dbReference type="GO" id="GO:0004422">
    <property type="term" value="F:hypoxanthine phosphoribosyltransferase activity"/>
    <property type="evidence" value="ECO:0007669"/>
    <property type="project" value="TreeGrafter"/>
</dbReference>
<sequence>MMDTIQTLISKSSVIYSEIEIKTVIQNIADQANQTIKTDDLYVLCVMNGALIFAGQLLPRLEKNVQYSYIHATRYADSLTGGSIDWLVRPPKDIEGKTVLILDDILDEGITLREIVATCEAMKAKAIYTAVLFDKEIAKEKSYSPNFIGLKVPNRFVFGYGLDCKGLGRNLPHLYALD</sequence>
<protein>
    <submittedName>
        <fullName evidence="4">Hypoxanthine-guanine phosphoribosyltransferase</fullName>
        <ecNumber evidence="4">2.4.2.8</ecNumber>
    </submittedName>
</protein>
<dbReference type="GO" id="GO:0032263">
    <property type="term" value="P:GMP salvage"/>
    <property type="evidence" value="ECO:0007669"/>
    <property type="project" value="TreeGrafter"/>
</dbReference>
<dbReference type="EMBL" id="CP040953">
    <property type="protein sequence ID" value="QDC41095.1"/>
    <property type="molecule type" value="Genomic_DNA"/>
</dbReference>
<dbReference type="InterPro" id="IPR029057">
    <property type="entry name" value="PRTase-like"/>
</dbReference>
<dbReference type="GO" id="GO:0000287">
    <property type="term" value="F:magnesium ion binding"/>
    <property type="evidence" value="ECO:0007669"/>
    <property type="project" value="TreeGrafter"/>
</dbReference>
<dbReference type="Pfam" id="PF00156">
    <property type="entry name" value="Pribosyltran"/>
    <property type="match status" value="1"/>
</dbReference>
<keyword evidence="4" id="KW-0328">Glycosyltransferase</keyword>
<dbReference type="Gene3D" id="3.40.50.2020">
    <property type="match status" value="1"/>
</dbReference>
<evidence type="ECO:0000313" key="5">
    <source>
        <dbReference type="Proteomes" id="UP000314901"/>
    </source>
</evidence>
<evidence type="ECO:0000256" key="1">
    <source>
        <dbReference type="ARBA" id="ARBA00048811"/>
    </source>
</evidence>
<dbReference type="GO" id="GO:0032264">
    <property type="term" value="P:IMP salvage"/>
    <property type="evidence" value="ECO:0007669"/>
    <property type="project" value="TreeGrafter"/>
</dbReference>
<dbReference type="Proteomes" id="UP000314901">
    <property type="component" value="Chromosome"/>
</dbReference>
<proteinExistence type="predicted"/>
<name>A0AAX1EZB1_9PROT</name>
<dbReference type="NCBIfam" id="NF006605">
    <property type="entry name" value="PRK09162.1"/>
    <property type="match status" value="1"/>
</dbReference>
<comment type="catalytic activity">
    <reaction evidence="2">
        <text>IMP + diphosphate = hypoxanthine + 5-phospho-alpha-D-ribose 1-diphosphate</text>
        <dbReference type="Rhea" id="RHEA:17973"/>
        <dbReference type="ChEBI" id="CHEBI:17368"/>
        <dbReference type="ChEBI" id="CHEBI:33019"/>
        <dbReference type="ChEBI" id="CHEBI:58017"/>
        <dbReference type="ChEBI" id="CHEBI:58053"/>
        <dbReference type="EC" id="2.4.2.8"/>
    </reaction>
    <physiologicalReaction direction="right-to-left" evidence="2">
        <dbReference type="Rhea" id="RHEA:17975"/>
    </physiologicalReaction>
</comment>
<reference evidence="4 5" key="1">
    <citation type="journal article" date="2019" name="ISME J.">
        <title>Evolution in action: habitat transition from sediment to the pelagial leads to genome streamlining in Methylophilaceae.</title>
        <authorList>
            <person name="Salcher M."/>
            <person name="Schaefle D."/>
            <person name="Kaspar M."/>
            <person name="Neuenschwander S.M."/>
            <person name="Ghai R."/>
        </authorList>
    </citation>
    <scope>NUCLEOTIDE SEQUENCE [LARGE SCALE GENOMIC DNA]</scope>
    <source>
        <strain evidence="4 5">MMS-RVI-51</strain>
    </source>
</reference>
<dbReference type="CDD" id="cd06223">
    <property type="entry name" value="PRTases_typeI"/>
    <property type="match status" value="1"/>
</dbReference>
<evidence type="ECO:0000259" key="3">
    <source>
        <dbReference type="Pfam" id="PF00156"/>
    </source>
</evidence>